<keyword evidence="1 6" id="KW-0808">Transferase</keyword>
<dbReference type="SMART" id="SM00220">
    <property type="entry name" value="S_TKc"/>
    <property type="match status" value="1"/>
</dbReference>
<proteinExistence type="predicted"/>
<dbReference type="InterPro" id="IPR000719">
    <property type="entry name" value="Prot_kinase_dom"/>
</dbReference>
<dbReference type="Gene3D" id="1.10.510.10">
    <property type="entry name" value="Transferase(Phosphotransferase) domain 1"/>
    <property type="match status" value="1"/>
</dbReference>
<evidence type="ECO:0000256" key="3">
    <source>
        <dbReference type="ARBA" id="ARBA00022777"/>
    </source>
</evidence>
<dbReference type="AlphaFoldDB" id="A0A5C6DIT9"/>
<dbReference type="Pfam" id="PF00069">
    <property type="entry name" value="Pkinase"/>
    <property type="match status" value="1"/>
</dbReference>
<dbReference type="GO" id="GO:0005524">
    <property type="term" value="F:ATP binding"/>
    <property type="evidence" value="ECO:0007669"/>
    <property type="project" value="UniProtKB-KW"/>
</dbReference>
<keyword evidence="7" id="KW-1185">Reference proteome</keyword>
<dbReference type="PANTHER" id="PTHR43289:SF33">
    <property type="entry name" value="SERINE_THREONINE KINASE 31"/>
    <property type="match status" value="1"/>
</dbReference>
<evidence type="ECO:0000313" key="7">
    <source>
        <dbReference type="Proteomes" id="UP000315471"/>
    </source>
</evidence>
<dbReference type="GO" id="GO:0004674">
    <property type="term" value="F:protein serine/threonine kinase activity"/>
    <property type="evidence" value="ECO:0007669"/>
    <property type="project" value="UniProtKB-EC"/>
</dbReference>
<keyword evidence="2" id="KW-0547">Nucleotide-binding</keyword>
<dbReference type="SUPFAM" id="SSF56112">
    <property type="entry name" value="Protein kinase-like (PK-like)"/>
    <property type="match status" value="1"/>
</dbReference>
<comment type="caution">
    <text evidence="6">The sequence shown here is derived from an EMBL/GenBank/DDBJ whole genome shotgun (WGS) entry which is preliminary data.</text>
</comment>
<gene>
    <name evidence="6" type="primary">pknA_3</name>
    <name evidence="6" type="ORF">Q31b_52320</name>
</gene>
<dbReference type="PROSITE" id="PS50011">
    <property type="entry name" value="PROTEIN_KINASE_DOM"/>
    <property type="match status" value="1"/>
</dbReference>
<dbReference type="EMBL" id="SJPY01000009">
    <property type="protein sequence ID" value="TWU35797.1"/>
    <property type="molecule type" value="Genomic_DNA"/>
</dbReference>
<evidence type="ECO:0000256" key="4">
    <source>
        <dbReference type="ARBA" id="ARBA00022840"/>
    </source>
</evidence>
<evidence type="ECO:0000256" key="1">
    <source>
        <dbReference type="ARBA" id="ARBA00022679"/>
    </source>
</evidence>
<accession>A0A5C6DIT9</accession>
<dbReference type="EC" id="2.7.11.1" evidence="6"/>
<dbReference type="PANTHER" id="PTHR43289">
    <property type="entry name" value="MITOGEN-ACTIVATED PROTEIN KINASE KINASE KINASE 20-RELATED"/>
    <property type="match status" value="1"/>
</dbReference>
<dbReference type="InterPro" id="IPR011009">
    <property type="entry name" value="Kinase-like_dom_sf"/>
</dbReference>
<name>A0A5C6DIT9_9BACT</name>
<reference evidence="6 7" key="1">
    <citation type="submission" date="2019-02" db="EMBL/GenBank/DDBJ databases">
        <title>Deep-cultivation of Planctomycetes and their phenomic and genomic characterization uncovers novel biology.</title>
        <authorList>
            <person name="Wiegand S."/>
            <person name="Jogler M."/>
            <person name="Boedeker C."/>
            <person name="Pinto D."/>
            <person name="Vollmers J."/>
            <person name="Rivas-Marin E."/>
            <person name="Kohn T."/>
            <person name="Peeters S.H."/>
            <person name="Heuer A."/>
            <person name="Rast P."/>
            <person name="Oberbeckmann S."/>
            <person name="Bunk B."/>
            <person name="Jeske O."/>
            <person name="Meyerdierks A."/>
            <person name="Storesund J.E."/>
            <person name="Kallscheuer N."/>
            <person name="Luecker S."/>
            <person name="Lage O.M."/>
            <person name="Pohl T."/>
            <person name="Merkel B.J."/>
            <person name="Hornburger P."/>
            <person name="Mueller R.-W."/>
            <person name="Bruemmer F."/>
            <person name="Labrenz M."/>
            <person name="Spormann A.M."/>
            <person name="Op Den Camp H."/>
            <person name="Overmann J."/>
            <person name="Amann R."/>
            <person name="Jetten M.S.M."/>
            <person name="Mascher T."/>
            <person name="Medema M.H."/>
            <person name="Devos D.P."/>
            <person name="Kaster A.-K."/>
            <person name="Ovreas L."/>
            <person name="Rohde M."/>
            <person name="Galperin M.Y."/>
            <person name="Jogler C."/>
        </authorList>
    </citation>
    <scope>NUCLEOTIDE SEQUENCE [LARGE SCALE GENOMIC DNA]</scope>
    <source>
        <strain evidence="6 7">Q31b</strain>
    </source>
</reference>
<dbReference type="RefSeq" id="WP_231617831.1">
    <property type="nucleotide sequence ID" value="NZ_SJPY01000009.1"/>
</dbReference>
<evidence type="ECO:0000256" key="2">
    <source>
        <dbReference type="ARBA" id="ARBA00022741"/>
    </source>
</evidence>
<evidence type="ECO:0000259" key="5">
    <source>
        <dbReference type="PROSITE" id="PS50011"/>
    </source>
</evidence>
<organism evidence="6 7">
    <name type="scientific">Novipirellula aureliae</name>
    <dbReference type="NCBI Taxonomy" id="2527966"/>
    <lineage>
        <taxon>Bacteria</taxon>
        <taxon>Pseudomonadati</taxon>
        <taxon>Planctomycetota</taxon>
        <taxon>Planctomycetia</taxon>
        <taxon>Pirellulales</taxon>
        <taxon>Pirellulaceae</taxon>
        <taxon>Novipirellula</taxon>
    </lineage>
</organism>
<dbReference type="Proteomes" id="UP000315471">
    <property type="component" value="Unassembled WGS sequence"/>
</dbReference>
<protein>
    <submittedName>
        <fullName evidence="6">Serine/threonine-protein kinase PknA</fullName>
        <ecNumber evidence="6">2.7.11.1</ecNumber>
    </submittedName>
</protein>
<feature type="domain" description="Protein kinase" evidence="5">
    <location>
        <begin position="1"/>
        <end position="276"/>
    </location>
</feature>
<keyword evidence="3 6" id="KW-0418">Kinase</keyword>
<evidence type="ECO:0000313" key="6">
    <source>
        <dbReference type="EMBL" id="TWU35797.1"/>
    </source>
</evidence>
<keyword evidence="4" id="KW-0067">ATP-binding</keyword>
<sequence length="276" mass="30215">MPEVSSQSKATRSDVGSILGIWRLGEPVHTSTSAMHCLAQPADANGNPRWDYVLRRPIGSNPIEGLRQIRHFNACAAGIHHPNLIAVLDASDSVTHPYLVMPLLEGKTMQRCWEEGPPKPLPVGLWLVRQVAQALEALHAGGWVHGDVKPANVIVGPTGHATLIDLGFADRVHSPPNRLFRGTPDYAAPENISGESLTLPASDIFSLGRILWQWMTRVEVVSECQLSPVAELVEAMVSETPSERPTASQICRDLLRLEIESLGCHIEPKQRLRRAA</sequence>